<name>A0A285CKH5_9BACI</name>
<proteinExistence type="predicted"/>
<dbReference type="InterPro" id="IPR025177">
    <property type="entry name" value="MciZ"/>
</dbReference>
<dbReference type="AlphaFoldDB" id="A0A285CKH5"/>
<protein>
    <submittedName>
        <fullName evidence="1">Uncharacterized protein DUF3936</fullName>
    </submittedName>
</protein>
<keyword evidence="2" id="KW-1185">Reference proteome</keyword>
<evidence type="ECO:0000313" key="1">
    <source>
        <dbReference type="EMBL" id="SNX68064.1"/>
    </source>
</evidence>
<dbReference type="Pfam" id="PF13072">
    <property type="entry name" value="MciZ"/>
    <property type="match status" value="1"/>
</dbReference>
<organism evidence="1 2">
    <name type="scientific">Bacillus oleivorans</name>
    <dbReference type="NCBI Taxonomy" id="1448271"/>
    <lineage>
        <taxon>Bacteria</taxon>
        <taxon>Bacillati</taxon>
        <taxon>Bacillota</taxon>
        <taxon>Bacilli</taxon>
        <taxon>Bacillales</taxon>
        <taxon>Bacillaceae</taxon>
        <taxon>Bacillus</taxon>
    </lineage>
</organism>
<dbReference type="RefSeq" id="WP_097157465.1">
    <property type="nucleotide sequence ID" value="NZ_JBEPMQ010000001.1"/>
</dbReference>
<gene>
    <name evidence="1" type="ORF">SAMN05877753_102272</name>
</gene>
<evidence type="ECO:0000313" key="2">
    <source>
        <dbReference type="Proteomes" id="UP000219546"/>
    </source>
</evidence>
<dbReference type="Proteomes" id="UP000219546">
    <property type="component" value="Unassembled WGS sequence"/>
</dbReference>
<reference evidence="1 2" key="1">
    <citation type="submission" date="2017-08" db="EMBL/GenBank/DDBJ databases">
        <authorList>
            <person name="de Groot N.N."/>
        </authorList>
    </citation>
    <scope>NUCLEOTIDE SEQUENCE [LARGE SCALE GENOMIC DNA]</scope>
    <source>
        <strain evidence="1 2">JC228</strain>
    </source>
</reference>
<accession>A0A285CKH5</accession>
<sequence length="44" mass="5239">MKCYVHEKGVILVGKAWQIKIMLTQYQKHYETLQEWVESATAKK</sequence>
<dbReference type="OrthoDB" id="2990038at2"/>
<dbReference type="EMBL" id="OAOP01000002">
    <property type="protein sequence ID" value="SNX68064.1"/>
    <property type="molecule type" value="Genomic_DNA"/>
</dbReference>